<evidence type="ECO:0000313" key="7">
    <source>
        <dbReference type="EMBL" id="KJY63205.1"/>
    </source>
</evidence>
<dbReference type="InterPro" id="IPR016152">
    <property type="entry name" value="PTrfase/Anion_transptr"/>
</dbReference>
<name>A0A0F4LX73_9LACO</name>
<dbReference type="Proteomes" id="UP000033558">
    <property type="component" value="Unassembled WGS sequence"/>
</dbReference>
<dbReference type="AlphaFoldDB" id="A0A0F4LX73"/>
<organism evidence="7 8">
    <name type="scientific">Bombilactobacillus mellifer</name>
    <dbReference type="NCBI Taxonomy" id="1218492"/>
    <lineage>
        <taxon>Bacteria</taxon>
        <taxon>Bacillati</taxon>
        <taxon>Bacillota</taxon>
        <taxon>Bacilli</taxon>
        <taxon>Lactobacillales</taxon>
        <taxon>Lactobacillaceae</taxon>
        <taxon>Bombilactobacillus</taxon>
    </lineage>
</organism>
<dbReference type="Pfam" id="PF05043">
    <property type="entry name" value="Mga"/>
    <property type="match status" value="1"/>
</dbReference>
<dbReference type="InterPro" id="IPR007737">
    <property type="entry name" value="Mga_HTH"/>
</dbReference>
<proteinExistence type="predicted"/>
<dbReference type="InterPro" id="IPR011608">
    <property type="entry name" value="PRD"/>
</dbReference>
<dbReference type="InterPro" id="IPR050661">
    <property type="entry name" value="BglG_antiterminators"/>
</dbReference>
<dbReference type="STRING" id="1218492.JG30_01130"/>
<dbReference type="Gene3D" id="1.10.10.10">
    <property type="entry name" value="Winged helix-like DNA-binding domain superfamily/Winged helix DNA-binding domain"/>
    <property type="match status" value="1"/>
</dbReference>
<evidence type="ECO:0000313" key="8">
    <source>
        <dbReference type="Proteomes" id="UP000033558"/>
    </source>
</evidence>
<comment type="caution">
    <text evidence="7">The sequence shown here is derived from an EMBL/GenBank/DDBJ whole genome shotgun (WGS) entry which is preliminary data.</text>
</comment>
<sequence>MLNIRQQKILSEFYQFSSIYLTSTHFAKELDVSLRTIQTDLKQIRQCLAADHFAVLKSVPSKGSYLEILDLPACQRFMQSLSATKSSSEQSQRVRELCSFLLNQHRACSKQKLCTQLYVTSSTLTLDLNKAATIFKKYQLQLQRSSHQGIKVVGSEVNKRQCLLKLGLMEAPSQPTQMARQAVIKRIVIQVLLKRHYQISDALFQNLLVHIDISMTRIQSGFPIKTTLPSLQQRFQRDYGTATEIFKHLEKQFYFQAPAGEIFNLAIYLNGKSEYAVNNYISAATDQFILAALQEIKEKFNIDFSQQLDLRLSLALHLIPLFTRVEFDLQNQNQLLDQIKHSYPLAFDIAAYMGLLIQKKMHKKVEEGEIAYLAIYFNQYLTEINHLSGQSKILIITNVKRSEGVLLKQRFITWFAQQIAVLKLVNLQELPNCDSGQFDVIFTTVQTPQTEQLGAIEISSYPESTEYSKIKLAIDGFKSATEIINLFSPKRFLVGNFANKKDVLQQLCQVSQPQLTHSKQNLMTAVQLREELGSSYFGNQVALPHPINPFSMSTLVSVAVINNHLQWDEDGNQVHVVMLVIIEKNNAKVFQLWNYLGKVIQDPDFTNRILRQPTFENFKTELINLLE</sequence>
<feature type="domain" description="PTS EIIA type-2" evidence="5">
    <location>
        <begin position="484"/>
        <end position="627"/>
    </location>
</feature>
<evidence type="ECO:0000256" key="4">
    <source>
        <dbReference type="ARBA" id="ARBA00023163"/>
    </source>
</evidence>
<dbReference type="EMBL" id="JXJQ01000002">
    <property type="protein sequence ID" value="KJY63205.1"/>
    <property type="molecule type" value="Genomic_DNA"/>
</dbReference>
<accession>A0A0F4LX73</accession>
<dbReference type="HOGENOM" id="CLU_013442_5_1_9"/>
<gene>
    <name evidence="7" type="ORF">JG30_01130</name>
</gene>
<dbReference type="PANTHER" id="PTHR30185">
    <property type="entry name" value="CRYPTIC BETA-GLUCOSIDE BGL OPERON ANTITERMINATOR"/>
    <property type="match status" value="1"/>
</dbReference>
<dbReference type="Gene3D" id="3.40.930.10">
    <property type="entry name" value="Mannitol-specific EII, Chain A"/>
    <property type="match status" value="1"/>
</dbReference>
<dbReference type="GO" id="GO:0006355">
    <property type="term" value="P:regulation of DNA-templated transcription"/>
    <property type="evidence" value="ECO:0007669"/>
    <property type="project" value="InterPro"/>
</dbReference>
<dbReference type="OrthoDB" id="3239954at2"/>
<feature type="domain" description="PRD" evidence="6">
    <location>
        <begin position="175"/>
        <end position="279"/>
    </location>
</feature>
<dbReference type="InterPro" id="IPR002178">
    <property type="entry name" value="PTS_EIIA_type-2_dom"/>
</dbReference>
<evidence type="ECO:0000259" key="5">
    <source>
        <dbReference type="PROSITE" id="PS51094"/>
    </source>
</evidence>
<keyword evidence="8" id="KW-1185">Reference proteome</keyword>
<dbReference type="PROSITE" id="PS51094">
    <property type="entry name" value="PTS_EIIA_TYPE_2"/>
    <property type="match status" value="1"/>
</dbReference>
<dbReference type="PATRIC" id="fig|1218492.5.peg.226"/>
<keyword evidence="4" id="KW-0804">Transcription</keyword>
<feature type="domain" description="PRD" evidence="6">
    <location>
        <begin position="280"/>
        <end position="387"/>
    </location>
</feature>
<dbReference type="Gene3D" id="1.10.1790.10">
    <property type="entry name" value="PRD domain"/>
    <property type="match status" value="2"/>
</dbReference>
<dbReference type="PROSITE" id="PS51372">
    <property type="entry name" value="PRD_2"/>
    <property type="match status" value="2"/>
</dbReference>
<dbReference type="Pfam" id="PF00359">
    <property type="entry name" value="PTS_EIIA_2"/>
    <property type="match status" value="1"/>
</dbReference>
<dbReference type="InterPro" id="IPR036634">
    <property type="entry name" value="PRD_sf"/>
</dbReference>
<dbReference type="PANTHER" id="PTHR30185:SF13">
    <property type="entry name" value="LICABCH OPERON REGULATOR-RELATED"/>
    <property type="match status" value="1"/>
</dbReference>
<evidence type="ECO:0000256" key="1">
    <source>
        <dbReference type="ARBA" id="ARBA00022737"/>
    </source>
</evidence>
<protein>
    <submittedName>
        <fullName evidence="7">PTS IIA domain transcriptional regulator</fullName>
    </submittedName>
</protein>
<dbReference type="Pfam" id="PF00874">
    <property type="entry name" value="PRD"/>
    <property type="match status" value="2"/>
</dbReference>
<dbReference type="RefSeq" id="WP_046315263.1">
    <property type="nucleotide sequence ID" value="NZ_JBHSZT010000003.1"/>
</dbReference>
<evidence type="ECO:0000259" key="6">
    <source>
        <dbReference type="PROSITE" id="PS51372"/>
    </source>
</evidence>
<keyword evidence="2" id="KW-0805">Transcription regulation</keyword>
<evidence type="ECO:0000256" key="2">
    <source>
        <dbReference type="ARBA" id="ARBA00023015"/>
    </source>
</evidence>
<reference evidence="7 8" key="1">
    <citation type="submission" date="2015-01" db="EMBL/GenBank/DDBJ databases">
        <title>Comparative genomics of the lactic acid bacteria isolated from the honey bee gut.</title>
        <authorList>
            <person name="Ellegaard K.M."/>
            <person name="Tamarit D."/>
            <person name="Javelind E."/>
            <person name="Olofsson T."/>
            <person name="Andersson S.G."/>
            <person name="Vasquez A."/>
        </authorList>
    </citation>
    <scope>NUCLEOTIDE SEQUENCE [LARGE SCALE GENOMIC DNA]</scope>
    <source>
        <strain evidence="7 8">Bin4</strain>
    </source>
</reference>
<keyword evidence="3" id="KW-0010">Activator</keyword>
<dbReference type="SUPFAM" id="SSF55804">
    <property type="entry name" value="Phoshotransferase/anion transport protein"/>
    <property type="match status" value="1"/>
</dbReference>
<evidence type="ECO:0000256" key="3">
    <source>
        <dbReference type="ARBA" id="ARBA00023159"/>
    </source>
</evidence>
<dbReference type="SUPFAM" id="SSF63520">
    <property type="entry name" value="PTS-regulatory domain, PRD"/>
    <property type="match status" value="2"/>
</dbReference>
<keyword evidence="1" id="KW-0677">Repeat</keyword>
<dbReference type="InterPro" id="IPR036388">
    <property type="entry name" value="WH-like_DNA-bd_sf"/>
</dbReference>